<evidence type="ECO:0000313" key="2">
    <source>
        <dbReference type="Proteomes" id="UP001589748"/>
    </source>
</evidence>
<dbReference type="CDD" id="cd01745">
    <property type="entry name" value="GATase1_2"/>
    <property type="match status" value="1"/>
</dbReference>
<dbReference type="EMBL" id="JBHMDM010000001">
    <property type="protein sequence ID" value="MFB9375758.1"/>
    <property type="molecule type" value="Genomic_DNA"/>
</dbReference>
<dbReference type="Proteomes" id="UP001589748">
    <property type="component" value="Unassembled WGS sequence"/>
</dbReference>
<keyword evidence="2" id="KW-1185">Reference proteome</keyword>
<dbReference type="InterPro" id="IPR029062">
    <property type="entry name" value="Class_I_gatase-like"/>
</dbReference>
<evidence type="ECO:0000313" key="1">
    <source>
        <dbReference type="EMBL" id="MFB9375758.1"/>
    </source>
</evidence>
<dbReference type="PANTHER" id="PTHR43235">
    <property type="entry name" value="GLUTAMINE AMIDOTRANSFERASE PB2B2.05-RELATED"/>
    <property type="match status" value="1"/>
</dbReference>
<protein>
    <submittedName>
        <fullName evidence="1">Gamma-glutamyl-gamma-aminobutyrate hydrolase family protein</fullName>
    </submittedName>
</protein>
<dbReference type="PANTHER" id="PTHR43235:SF1">
    <property type="entry name" value="GLUTAMINE AMIDOTRANSFERASE PB2B2.05-RELATED"/>
    <property type="match status" value="1"/>
</dbReference>
<dbReference type="RefSeq" id="WP_380139962.1">
    <property type="nucleotide sequence ID" value="NZ_JBHLUI010000012.1"/>
</dbReference>
<dbReference type="Pfam" id="PF07722">
    <property type="entry name" value="Peptidase_C26"/>
    <property type="match status" value="1"/>
</dbReference>
<sequence length="239" mass="25297">MPRPVIGITSYQEDASWGVWSERADLLPANYADAVRLAGAVPVLLPASAPFLESAREVLARLDGVVVAGGPDIDPARYGATRHARTGTSRADRDAWELAVLDAAAERSLPRLGVCRGMQMMAVHAGGELVQHLPDDVSHDGHDPGGAAFGTVSVRVEPDSVVGALLATPSLDVNCHHHQAVRSHPGFRAVAWAADGTLEAMERPRDHDGAPFVVGIQWHPELVDDVGLFRGLVEAAAGR</sequence>
<dbReference type="GO" id="GO:0016787">
    <property type="term" value="F:hydrolase activity"/>
    <property type="evidence" value="ECO:0007669"/>
    <property type="project" value="UniProtKB-KW"/>
</dbReference>
<gene>
    <name evidence="1" type="ORF">ACFFVI_02140</name>
</gene>
<dbReference type="PROSITE" id="PS51273">
    <property type="entry name" value="GATASE_TYPE_1"/>
    <property type="match status" value="1"/>
</dbReference>
<dbReference type="InterPro" id="IPR011697">
    <property type="entry name" value="Peptidase_C26"/>
</dbReference>
<reference evidence="1 2" key="1">
    <citation type="submission" date="2024-09" db="EMBL/GenBank/DDBJ databases">
        <authorList>
            <person name="Sun Q."/>
            <person name="Mori K."/>
        </authorList>
    </citation>
    <scope>NUCLEOTIDE SEQUENCE [LARGE SCALE GENOMIC DNA]</scope>
    <source>
        <strain evidence="1 2">TISTR 1856</strain>
    </source>
</reference>
<organism evidence="1 2">
    <name type="scientific">Kineococcus gynurae</name>
    <dbReference type="NCBI Taxonomy" id="452979"/>
    <lineage>
        <taxon>Bacteria</taxon>
        <taxon>Bacillati</taxon>
        <taxon>Actinomycetota</taxon>
        <taxon>Actinomycetes</taxon>
        <taxon>Kineosporiales</taxon>
        <taxon>Kineosporiaceae</taxon>
        <taxon>Kineococcus</taxon>
    </lineage>
</organism>
<proteinExistence type="predicted"/>
<name>A0ABV5LNZ6_9ACTN</name>
<dbReference type="InterPro" id="IPR044668">
    <property type="entry name" value="PuuD-like"/>
</dbReference>
<dbReference type="SUPFAM" id="SSF52317">
    <property type="entry name" value="Class I glutamine amidotransferase-like"/>
    <property type="match status" value="1"/>
</dbReference>
<comment type="caution">
    <text evidence="1">The sequence shown here is derived from an EMBL/GenBank/DDBJ whole genome shotgun (WGS) entry which is preliminary data.</text>
</comment>
<dbReference type="Gene3D" id="3.40.50.880">
    <property type="match status" value="1"/>
</dbReference>
<accession>A0ABV5LNZ6</accession>
<keyword evidence="1" id="KW-0378">Hydrolase</keyword>